<keyword evidence="2" id="KW-1185">Reference proteome</keyword>
<evidence type="ECO:0000313" key="2">
    <source>
        <dbReference type="Proteomes" id="UP000186176"/>
    </source>
</evidence>
<comment type="caution">
    <text evidence="1">The sequence shown here is derived from an EMBL/GenBank/DDBJ whole genome shotgun (WGS) entry which is preliminary data.</text>
</comment>
<dbReference type="Proteomes" id="UP000186176">
    <property type="component" value="Unassembled WGS sequence"/>
</dbReference>
<dbReference type="EMBL" id="LRBP01000009">
    <property type="protein sequence ID" value="OII74735.1"/>
    <property type="molecule type" value="Genomic_DNA"/>
</dbReference>
<sequence length="74" mass="8737">MKHSQIYSKLLYERILKLNQIYLYAIKSGISKVRTLNPYYSKKNTFKLTNADLSSIHHVLVHICKENISLWLIT</sequence>
<evidence type="ECO:0000313" key="1">
    <source>
        <dbReference type="EMBL" id="OII74735.1"/>
    </source>
</evidence>
<accession>A0A1J4ML27</accession>
<gene>
    <name evidence="1" type="ORF">cubi_00288</name>
</gene>
<dbReference type="GeneID" id="39977081"/>
<dbReference type="AlphaFoldDB" id="A0A1J4ML27"/>
<name>A0A1J4ML27_9CRYT</name>
<proteinExistence type="predicted"/>
<dbReference type="VEuPathDB" id="CryptoDB:cubi_00288"/>
<reference evidence="1 2" key="1">
    <citation type="submission" date="2016-10" db="EMBL/GenBank/DDBJ databases">
        <title>Reductive evolution of mitochondrial metabolism and differential evolution of invasion-related proteins in Cryptosporidium.</title>
        <authorList>
            <person name="Liu S."/>
            <person name="Roellig D.M."/>
            <person name="Guo Y."/>
            <person name="Li N."/>
            <person name="Frace M.A."/>
            <person name="Tang K."/>
            <person name="Zhang L."/>
            <person name="Feng Y."/>
            <person name="Xiao L."/>
        </authorList>
    </citation>
    <scope>NUCLEOTIDE SEQUENCE [LARGE SCALE GENOMIC DNA]</scope>
    <source>
        <strain evidence="1">39726</strain>
    </source>
</reference>
<dbReference type="RefSeq" id="XP_028875881.1">
    <property type="nucleotide sequence ID" value="XM_029017302.1"/>
</dbReference>
<organism evidence="1 2">
    <name type="scientific">Cryptosporidium ubiquitum</name>
    <dbReference type="NCBI Taxonomy" id="857276"/>
    <lineage>
        <taxon>Eukaryota</taxon>
        <taxon>Sar</taxon>
        <taxon>Alveolata</taxon>
        <taxon>Apicomplexa</taxon>
        <taxon>Conoidasida</taxon>
        <taxon>Coccidia</taxon>
        <taxon>Eucoccidiorida</taxon>
        <taxon>Eimeriorina</taxon>
        <taxon>Cryptosporidiidae</taxon>
        <taxon>Cryptosporidium</taxon>
    </lineage>
</organism>
<protein>
    <submittedName>
        <fullName evidence="1">Uncharacterized protein</fullName>
    </submittedName>
</protein>